<sequence>MGMGAMFRTPSEMACQSVGNDAHVIGRGAKDPGHKTLLPEFVKELKELDREDIMVVGGIIPAQDCDYYYSTCISTALPLSPDRER</sequence>
<dbReference type="PANTHER" id="PTHR48101">
    <property type="entry name" value="METHYLMALONYL-COA MUTASE, MITOCHONDRIAL-RELATED"/>
    <property type="match status" value="1"/>
</dbReference>
<accession>A0A450WUW2</accession>
<organism evidence="1">
    <name type="scientific">Candidatus Kentrum sp. LPFa</name>
    <dbReference type="NCBI Taxonomy" id="2126335"/>
    <lineage>
        <taxon>Bacteria</taxon>
        <taxon>Pseudomonadati</taxon>
        <taxon>Pseudomonadota</taxon>
        <taxon>Gammaproteobacteria</taxon>
        <taxon>Candidatus Kentrum</taxon>
    </lineage>
</organism>
<dbReference type="NCBIfam" id="TIGR00640">
    <property type="entry name" value="acid_CoA_mut_C"/>
    <property type="match status" value="1"/>
</dbReference>
<dbReference type="InterPro" id="IPR006159">
    <property type="entry name" value="Acid_CoA_mut_C"/>
</dbReference>
<gene>
    <name evidence="1" type="ORF">BECKLPF1236B_GA0070989_12278</name>
</gene>
<reference evidence="1" key="1">
    <citation type="submission" date="2019-02" db="EMBL/GenBank/DDBJ databases">
        <authorList>
            <person name="Gruber-Vodicka R. H."/>
            <person name="Seah K. B. B."/>
        </authorList>
    </citation>
    <scope>NUCLEOTIDE SEQUENCE</scope>
    <source>
        <strain evidence="1">BECK_S313</strain>
    </source>
</reference>
<dbReference type="GO" id="GO:0046872">
    <property type="term" value="F:metal ion binding"/>
    <property type="evidence" value="ECO:0007669"/>
    <property type="project" value="InterPro"/>
</dbReference>
<dbReference type="InterPro" id="IPR036724">
    <property type="entry name" value="Cobalamin-bd_sf"/>
</dbReference>
<dbReference type="GO" id="GO:0031419">
    <property type="term" value="F:cobalamin binding"/>
    <property type="evidence" value="ECO:0007669"/>
    <property type="project" value="InterPro"/>
</dbReference>
<dbReference type="GO" id="GO:0019678">
    <property type="term" value="P:propionate metabolic process, methylmalonyl pathway"/>
    <property type="evidence" value="ECO:0007669"/>
    <property type="project" value="TreeGrafter"/>
</dbReference>
<dbReference type="GO" id="GO:0004494">
    <property type="term" value="F:methylmalonyl-CoA mutase activity"/>
    <property type="evidence" value="ECO:0007669"/>
    <property type="project" value="TreeGrafter"/>
</dbReference>
<evidence type="ECO:0000313" key="1">
    <source>
        <dbReference type="EMBL" id="VFK20851.1"/>
    </source>
</evidence>
<protein>
    <submittedName>
        <fullName evidence="1">Methylmalonyl-CoA mutase C-terminal domain-containing protein</fullName>
    </submittedName>
</protein>
<dbReference type="SUPFAM" id="SSF52242">
    <property type="entry name" value="Cobalamin (vitamin B12)-binding domain"/>
    <property type="match status" value="1"/>
</dbReference>
<name>A0A450WUW2_9GAMM</name>
<dbReference type="PANTHER" id="PTHR48101:SF4">
    <property type="entry name" value="METHYLMALONYL-COA MUTASE, MITOCHONDRIAL"/>
    <property type="match status" value="1"/>
</dbReference>
<dbReference type="EMBL" id="CAADFK010000227">
    <property type="protein sequence ID" value="VFK20851.1"/>
    <property type="molecule type" value="Genomic_DNA"/>
</dbReference>
<dbReference type="GO" id="GO:0005737">
    <property type="term" value="C:cytoplasm"/>
    <property type="evidence" value="ECO:0007669"/>
    <property type="project" value="TreeGrafter"/>
</dbReference>
<dbReference type="AlphaFoldDB" id="A0A450WUW2"/>
<proteinExistence type="predicted"/>
<dbReference type="Gene3D" id="3.40.50.280">
    <property type="entry name" value="Cobalamin-binding domain"/>
    <property type="match status" value="1"/>
</dbReference>